<dbReference type="InterPro" id="IPR039910">
    <property type="entry name" value="D15-like"/>
</dbReference>
<organism evidence="8 9">
    <name type="scientific">Artemisia annua</name>
    <name type="common">Sweet wormwood</name>
    <dbReference type="NCBI Taxonomy" id="35608"/>
    <lineage>
        <taxon>Eukaryota</taxon>
        <taxon>Viridiplantae</taxon>
        <taxon>Streptophyta</taxon>
        <taxon>Embryophyta</taxon>
        <taxon>Tracheophyta</taxon>
        <taxon>Spermatophyta</taxon>
        <taxon>Magnoliopsida</taxon>
        <taxon>eudicotyledons</taxon>
        <taxon>Gunneridae</taxon>
        <taxon>Pentapetalae</taxon>
        <taxon>asterids</taxon>
        <taxon>campanulids</taxon>
        <taxon>Asterales</taxon>
        <taxon>Asteraceae</taxon>
        <taxon>Asteroideae</taxon>
        <taxon>Anthemideae</taxon>
        <taxon>Artemisiinae</taxon>
        <taxon>Artemisia</taxon>
    </lineage>
</organism>
<evidence type="ECO:0000313" key="8">
    <source>
        <dbReference type="EMBL" id="PWA57402.1"/>
    </source>
</evidence>
<reference evidence="8 9" key="1">
    <citation type="journal article" date="2018" name="Mol. Plant">
        <title>The genome of Artemisia annua provides insight into the evolution of Asteraceae family and artemisinin biosynthesis.</title>
        <authorList>
            <person name="Shen Q."/>
            <person name="Zhang L."/>
            <person name="Liao Z."/>
            <person name="Wang S."/>
            <person name="Yan T."/>
            <person name="Shi P."/>
            <person name="Liu M."/>
            <person name="Fu X."/>
            <person name="Pan Q."/>
            <person name="Wang Y."/>
            <person name="Lv Z."/>
            <person name="Lu X."/>
            <person name="Zhang F."/>
            <person name="Jiang W."/>
            <person name="Ma Y."/>
            <person name="Chen M."/>
            <person name="Hao X."/>
            <person name="Li L."/>
            <person name="Tang Y."/>
            <person name="Lv G."/>
            <person name="Zhou Y."/>
            <person name="Sun X."/>
            <person name="Brodelius P.E."/>
            <person name="Rose J.K.C."/>
            <person name="Tang K."/>
        </authorList>
    </citation>
    <scope>NUCLEOTIDE SEQUENCE [LARGE SCALE GENOMIC DNA]</scope>
    <source>
        <strain evidence="9">cv. Huhao1</strain>
        <tissue evidence="8">Leaf</tissue>
    </source>
</reference>
<dbReference type="SUPFAM" id="SSF49354">
    <property type="entry name" value="PapD-like"/>
    <property type="match status" value="1"/>
</dbReference>
<dbReference type="PANTHER" id="PTHR12815">
    <property type="entry name" value="SORTING AND ASSEMBLY MACHINERY SAMM50 PROTEIN FAMILY MEMBER"/>
    <property type="match status" value="1"/>
</dbReference>
<dbReference type="FunFam" id="2.40.160.50:FF:000007">
    <property type="entry name" value="Outer envelope protein 80, chloroplastic"/>
    <property type="match status" value="1"/>
</dbReference>
<name>A0A2U1M818_ARTAN</name>
<dbReference type="InterPro" id="IPR008962">
    <property type="entry name" value="PapD-like_sf"/>
</dbReference>
<evidence type="ECO:0000256" key="3">
    <source>
        <dbReference type="ARBA" id="ARBA00023136"/>
    </source>
</evidence>
<dbReference type="GO" id="GO:0005783">
    <property type="term" value="C:endoplasmic reticulum"/>
    <property type="evidence" value="ECO:0007669"/>
    <property type="project" value="UniProtKB-ARBA"/>
</dbReference>
<evidence type="ECO:0000313" key="9">
    <source>
        <dbReference type="Proteomes" id="UP000245207"/>
    </source>
</evidence>
<dbReference type="GO" id="GO:0009707">
    <property type="term" value="C:chloroplast outer membrane"/>
    <property type="evidence" value="ECO:0007669"/>
    <property type="project" value="UniProtKB-SubCell"/>
</dbReference>
<dbReference type="PROSITE" id="PS50202">
    <property type="entry name" value="MSP"/>
    <property type="match status" value="1"/>
</dbReference>
<evidence type="ECO:0000256" key="1">
    <source>
        <dbReference type="ARBA" id="ARBA00008932"/>
    </source>
</evidence>
<keyword evidence="6" id="KW-1133">Transmembrane helix</keyword>
<keyword evidence="6" id="KW-0812">Transmembrane</keyword>
<feature type="compositionally biased region" description="Polar residues" evidence="5">
    <location>
        <begin position="140"/>
        <end position="151"/>
    </location>
</feature>
<dbReference type="Gene3D" id="2.60.40.10">
    <property type="entry name" value="Immunoglobulins"/>
    <property type="match status" value="1"/>
</dbReference>
<dbReference type="OrthoDB" id="2013615at2759"/>
<feature type="domain" description="MSP" evidence="7">
    <location>
        <begin position="7"/>
        <end position="127"/>
    </location>
</feature>
<dbReference type="Pfam" id="PF00635">
    <property type="entry name" value="Motile_Sperm"/>
    <property type="match status" value="1"/>
</dbReference>
<evidence type="ECO:0000256" key="4">
    <source>
        <dbReference type="ARBA" id="ARBA00024013"/>
    </source>
</evidence>
<evidence type="ECO:0000259" key="7">
    <source>
        <dbReference type="PROSITE" id="PS50202"/>
    </source>
</evidence>
<dbReference type="GO" id="GO:0009793">
    <property type="term" value="P:embryo development ending in seed dormancy"/>
    <property type="evidence" value="ECO:0007669"/>
    <property type="project" value="TreeGrafter"/>
</dbReference>
<evidence type="ECO:0000256" key="2">
    <source>
        <dbReference type="ARBA" id="ARBA00022805"/>
    </source>
</evidence>
<comment type="caution">
    <text evidence="8">The sequence shown here is derived from an EMBL/GenBank/DDBJ whole genome shotgun (WGS) entry which is preliminary data.</text>
</comment>
<comment type="similarity">
    <text evidence="1">Belongs to the VAMP-associated protein (VAP) (TC 9.B.17) family.</text>
</comment>
<keyword evidence="9" id="KW-1185">Reference proteome</keyword>
<dbReference type="Gene3D" id="2.40.160.50">
    <property type="entry name" value="membrane protein fhac: a member of the omp85/tpsb transporter family"/>
    <property type="match status" value="1"/>
</dbReference>
<dbReference type="FunFam" id="2.60.40.10:FF:000813">
    <property type="entry name" value="Vesicle-associated protein 1-1"/>
    <property type="match status" value="1"/>
</dbReference>
<dbReference type="InterPro" id="IPR013783">
    <property type="entry name" value="Ig-like_fold"/>
</dbReference>
<dbReference type="Proteomes" id="UP000245207">
    <property type="component" value="Unassembled WGS sequence"/>
</dbReference>
<dbReference type="STRING" id="35608.A0A2U1M818"/>
<dbReference type="PANTHER" id="PTHR12815:SF40">
    <property type="entry name" value="OUTER ENVELOPE PROTEIN 36, CHLOROPLASTIC-RELATED"/>
    <property type="match status" value="1"/>
</dbReference>
<dbReference type="EMBL" id="PKPP01006171">
    <property type="protein sequence ID" value="PWA57402.1"/>
    <property type="molecule type" value="Genomic_DNA"/>
</dbReference>
<keyword evidence="2" id="KW-0934">Plastid</keyword>
<proteinExistence type="inferred from homology"/>
<accession>A0A2U1M818</accession>
<evidence type="ECO:0000256" key="6">
    <source>
        <dbReference type="SAM" id="Phobius"/>
    </source>
</evidence>
<evidence type="ECO:0000256" key="5">
    <source>
        <dbReference type="SAM" id="MobiDB-lite"/>
    </source>
</evidence>
<comment type="subcellular location">
    <subcellularLocation>
        <location evidence="4">Plastid</location>
        <location evidence="4">Chloroplast outer membrane</location>
    </subcellularLocation>
</comment>
<protein>
    <submittedName>
        <fullName evidence="8">Outer membrane OMP85 family protein</fullName>
    </submittedName>
</protein>
<dbReference type="Pfam" id="PF01103">
    <property type="entry name" value="Omp85"/>
    <property type="match status" value="1"/>
</dbReference>
<dbReference type="AlphaFoldDB" id="A0A2U1M818"/>
<sequence>MAAGNKLVSVDPEELRFQFELEKPSHCDLKVSNTTDKNVAFKVKTTSPKKYFVRPNTGVIQPFDTCIIRVTLQAQLEYPPDMQCKDKFLLQSTPVPAESNSEELPQNTFTKEAGKQLEESKLRVVYIARNAQDKSDDNVKQTSDPSSNPAVQTAKAARDSAVKEVTQLQQELDSLKRKGQKKGPGFSIRLAIAAGVIGIMIWCTWYMVKDGCSTERPCWQRNSATGSPLSLIVGSLCIKHPNLFGKSEKLDVLWDKGLSDSNILIAYRKPRPEWLAQHSLVIQHSVSPEVGIHGVPVDNFSRTGSGGVNLCRFSAGVELDEPGSSNWSSKTSVKFENVRPVNDDGRSICRDLHGFPVTSSGNSHDSMVVLKQESRFAKFSLQIEQGIPLMSKWLIFNRFKFAASKGVKVGPGFLLTSLTGGSIVGDIAPYQAFAIGGLGSVRGYGEGAVGCGRSCLVANTELTFPMHQMLDGALFCDCGTDLGSGRYVPGNPGLRHGKPGAGVGLGYGIRVKSPMGHFQVDCALNAFQQKTIYFGFSNVPS</sequence>
<dbReference type="GO" id="GO:0009658">
    <property type="term" value="P:chloroplast organization"/>
    <property type="evidence" value="ECO:0007669"/>
    <property type="project" value="TreeGrafter"/>
</dbReference>
<gene>
    <name evidence="8" type="ORF">CTI12_AA408790</name>
</gene>
<keyword evidence="2" id="KW-1002">Plastid outer membrane</keyword>
<dbReference type="InterPro" id="IPR000184">
    <property type="entry name" value="Bac_surfAg_D15"/>
</dbReference>
<keyword evidence="3 6" id="KW-0472">Membrane</keyword>
<dbReference type="InterPro" id="IPR000535">
    <property type="entry name" value="MSP_dom"/>
</dbReference>
<feature type="transmembrane region" description="Helical" evidence="6">
    <location>
        <begin position="186"/>
        <end position="208"/>
    </location>
</feature>
<feature type="region of interest" description="Disordered" evidence="5">
    <location>
        <begin position="133"/>
        <end position="156"/>
    </location>
</feature>